<feature type="region of interest" description="Disordered" evidence="1">
    <location>
        <begin position="217"/>
        <end position="249"/>
    </location>
</feature>
<feature type="region of interest" description="Disordered" evidence="1">
    <location>
        <begin position="28"/>
        <end position="52"/>
    </location>
</feature>
<feature type="compositionally biased region" description="Polar residues" evidence="1">
    <location>
        <begin position="230"/>
        <end position="249"/>
    </location>
</feature>
<keyword evidence="4" id="KW-1185">Reference proteome</keyword>
<dbReference type="EMBL" id="WTYU01000001">
    <property type="protein sequence ID" value="MXP13406.1"/>
    <property type="molecule type" value="Genomic_DNA"/>
</dbReference>
<feature type="compositionally biased region" description="Low complexity" evidence="1">
    <location>
        <begin position="28"/>
        <end position="38"/>
    </location>
</feature>
<name>A0A6L7GD59_9SPHN</name>
<protein>
    <submittedName>
        <fullName evidence="3">Uncharacterized protein</fullName>
    </submittedName>
</protein>
<keyword evidence="2" id="KW-0732">Signal</keyword>
<dbReference type="Proteomes" id="UP000473531">
    <property type="component" value="Unassembled WGS sequence"/>
</dbReference>
<evidence type="ECO:0000256" key="1">
    <source>
        <dbReference type="SAM" id="MobiDB-lite"/>
    </source>
</evidence>
<accession>A0A6L7GD59</accession>
<sequence length="249" mass="25568">MAHARICRASAALLLLCSSTIAIAKADQDAAPQPASPELSDDSSPEPFASDAHAELHAEPDAGPTATLPALTPVFVMMNDDVSTELSKVGDRFGVTVLHDVTDGATVAIPKGTTGEGEVTFVTGNGGFGKAGIIAISLRHLDLDGRQVSLDGRYREEGRNQNGATAATWFAVGVFSGFIRGKDGYIPKGRELKARTGEAITYSLAGGFNAAAPEISATAAASDDAPSGSLEPSASIPTSDLITTPTTER</sequence>
<reference evidence="3 4" key="1">
    <citation type="submission" date="2019-12" db="EMBL/GenBank/DDBJ databases">
        <title>Genomic-based taxomic classification of the family Erythrobacteraceae.</title>
        <authorList>
            <person name="Xu L."/>
        </authorList>
    </citation>
    <scope>NUCLEOTIDE SEQUENCE [LARGE SCALE GENOMIC DNA]</scope>
    <source>
        <strain evidence="3 4">KCTC 52259</strain>
    </source>
</reference>
<organism evidence="3 4">
    <name type="scientific">Allopontixanthobacter confluentis</name>
    <dbReference type="NCBI Taxonomy" id="1849021"/>
    <lineage>
        <taxon>Bacteria</taxon>
        <taxon>Pseudomonadati</taxon>
        <taxon>Pseudomonadota</taxon>
        <taxon>Alphaproteobacteria</taxon>
        <taxon>Sphingomonadales</taxon>
        <taxon>Erythrobacteraceae</taxon>
        <taxon>Allopontixanthobacter</taxon>
    </lineage>
</organism>
<dbReference type="RefSeq" id="WP_160599563.1">
    <property type="nucleotide sequence ID" value="NZ_WTYU01000001.1"/>
</dbReference>
<gene>
    <name evidence="3" type="ORF">GRI44_01385</name>
</gene>
<evidence type="ECO:0000313" key="4">
    <source>
        <dbReference type="Proteomes" id="UP000473531"/>
    </source>
</evidence>
<proteinExistence type="predicted"/>
<evidence type="ECO:0000256" key="2">
    <source>
        <dbReference type="SAM" id="SignalP"/>
    </source>
</evidence>
<dbReference type="AlphaFoldDB" id="A0A6L7GD59"/>
<feature type="chain" id="PRO_5026912989" evidence="2">
    <location>
        <begin position="25"/>
        <end position="249"/>
    </location>
</feature>
<comment type="caution">
    <text evidence="3">The sequence shown here is derived from an EMBL/GenBank/DDBJ whole genome shotgun (WGS) entry which is preliminary data.</text>
</comment>
<evidence type="ECO:0000313" key="3">
    <source>
        <dbReference type="EMBL" id="MXP13406.1"/>
    </source>
</evidence>
<feature type="signal peptide" evidence="2">
    <location>
        <begin position="1"/>
        <end position="24"/>
    </location>
</feature>
<dbReference type="OrthoDB" id="117664at2"/>